<gene>
    <name evidence="1" type="ORF">LIPSTDRAFT_3627</name>
</gene>
<name>A0A1E3Q6L4_LIPST</name>
<dbReference type="Proteomes" id="UP000094385">
    <property type="component" value="Unassembled WGS sequence"/>
</dbReference>
<sequence length="499" mass="56043">MSPSTVINSYSNVTFSESEFFSQSSIESARGSNVDSYRDASLTVSIAPNFLSMDSGSSLTFTQSGGDFGSVNSLEEIDLPVDFSLEDPVVASTPMFLEARRFSYFLEHVEPPFITPTDSINWARMRRYMADLGSSNSVVASAISSLEALYEAMANGQDITNATSLYYAAKSSHTKMLEDERQDMQVTLTVTFLLCCFEIVAQQETVSITLKSEGAFIERLQEWALQRPWPPVARRIEAWLMVIHAKALHLGGRGLLAPKVHSLFLDNAQSISCLSLLDHHLDPRTALYDSISSSLFKFFFDTQKLSMQISGLNRHHRSRGFPADEIEVQLTADAIRRHLSCLWQQRPSLLKLSRDDLRGQISEGLVDIITKLICICNAVYFTEVVYLGRAHGQWPSATLEAQEAMQKIRQIVDNCSTADEVKVDSGYMWPLFIYAVESTEQEGAAWAVEKLRQIRNPVCRSDFVAQLVQALTEEQRKRGERVDSRYFSIEKFGIAPPFI</sequence>
<organism evidence="1 2">
    <name type="scientific">Lipomyces starkeyi NRRL Y-11557</name>
    <dbReference type="NCBI Taxonomy" id="675824"/>
    <lineage>
        <taxon>Eukaryota</taxon>
        <taxon>Fungi</taxon>
        <taxon>Dikarya</taxon>
        <taxon>Ascomycota</taxon>
        <taxon>Saccharomycotina</taxon>
        <taxon>Lipomycetes</taxon>
        <taxon>Lipomycetales</taxon>
        <taxon>Lipomycetaceae</taxon>
        <taxon>Lipomyces</taxon>
    </lineage>
</organism>
<dbReference type="AlphaFoldDB" id="A0A1E3Q6L4"/>
<proteinExistence type="predicted"/>
<dbReference type="InterPro" id="IPR021858">
    <property type="entry name" value="Fun_TF"/>
</dbReference>
<dbReference type="STRING" id="675824.A0A1E3Q6L4"/>
<reference evidence="1 2" key="1">
    <citation type="journal article" date="2016" name="Proc. Natl. Acad. Sci. U.S.A.">
        <title>Comparative genomics of biotechnologically important yeasts.</title>
        <authorList>
            <person name="Riley R."/>
            <person name="Haridas S."/>
            <person name="Wolfe K.H."/>
            <person name="Lopes M.R."/>
            <person name="Hittinger C.T."/>
            <person name="Goeker M."/>
            <person name="Salamov A.A."/>
            <person name="Wisecaver J.H."/>
            <person name="Long T.M."/>
            <person name="Calvey C.H."/>
            <person name="Aerts A.L."/>
            <person name="Barry K.W."/>
            <person name="Choi C."/>
            <person name="Clum A."/>
            <person name="Coughlan A.Y."/>
            <person name="Deshpande S."/>
            <person name="Douglass A.P."/>
            <person name="Hanson S.J."/>
            <person name="Klenk H.-P."/>
            <person name="LaButti K.M."/>
            <person name="Lapidus A."/>
            <person name="Lindquist E.A."/>
            <person name="Lipzen A.M."/>
            <person name="Meier-Kolthoff J.P."/>
            <person name="Ohm R.A."/>
            <person name="Otillar R.P."/>
            <person name="Pangilinan J.L."/>
            <person name="Peng Y."/>
            <person name="Rokas A."/>
            <person name="Rosa C.A."/>
            <person name="Scheuner C."/>
            <person name="Sibirny A.A."/>
            <person name="Slot J.C."/>
            <person name="Stielow J.B."/>
            <person name="Sun H."/>
            <person name="Kurtzman C.P."/>
            <person name="Blackwell M."/>
            <person name="Grigoriev I.V."/>
            <person name="Jeffries T.W."/>
        </authorList>
    </citation>
    <scope>NUCLEOTIDE SEQUENCE [LARGE SCALE GENOMIC DNA]</scope>
    <source>
        <strain evidence="1 2">NRRL Y-11557</strain>
    </source>
</reference>
<protein>
    <submittedName>
        <fullName evidence="1">Uncharacterized protein</fullName>
    </submittedName>
</protein>
<dbReference type="EMBL" id="KV454294">
    <property type="protein sequence ID" value="ODQ73301.1"/>
    <property type="molecule type" value="Genomic_DNA"/>
</dbReference>
<dbReference type="Pfam" id="PF11951">
    <property type="entry name" value="Fungal_trans_2"/>
    <property type="match status" value="1"/>
</dbReference>
<accession>A0A1E3Q6L4</accession>
<keyword evidence="2" id="KW-1185">Reference proteome</keyword>
<evidence type="ECO:0000313" key="1">
    <source>
        <dbReference type="EMBL" id="ODQ73301.1"/>
    </source>
</evidence>
<evidence type="ECO:0000313" key="2">
    <source>
        <dbReference type="Proteomes" id="UP000094385"/>
    </source>
</evidence>
<dbReference type="OrthoDB" id="648861at2759"/>